<dbReference type="PANTHER" id="PTHR12677">
    <property type="entry name" value="GOLGI APPARATUS MEMBRANE PROTEIN TVP38-RELATED"/>
    <property type="match status" value="1"/>
</dbReference>
<keyword evidence="11" id="KW-1185">Reference proteome</keyword>
<evidence type="ECO:0000256" key="1">
    <source>
        <dbReference type="ARBA" id="ARBA00004651"/>
    </source>
</evidence>
<dbReference type="GO" id="GO:0005886">
    <property type="term" value="C:plasma membrane"/>
    <property type="evidence" value="ECO:0007669"/>
    <property type="project" value="UniProtKB-SubCell"/>
</dbReference>
<dbReference type="InterPro" id="IPR015414">
    <property type="entry name" value="TMEM64"/>
</dbReference>
<dbReference type="PANTHER" id="PTHR12677:SF59">
    <property type="entry name" value="GOLGI APPARATUS MEMBRANE PROTEIN TVP38-RELATED"/>
    <property type="match status" value="1"/>
</dbReference>
<protein>
    <recommendedName>
        <fullName evidence="7">TVP38/TMEM64 family membrane protein</fullName>
    </recommendedName>
</protein>
<keyword evidence="3 7" id="KW-1003">Cell membrane</keyword>
<evidence type="ECO:0000313" key="11">
    <source>
        <dbReference type="Proteomes" id="UP000008229"/>
    </source>
</evidence>
<evidence type="ECO:0000259" key="9">
    <source>
        <dbReference type="Pfam" id="PF09335"/>
    </source>
</evidence>
<feature type="transmembrane region" description="Helical" evidence="7">
    <location>
        <begin position="214"/>
        <end position="233"/>
    </location>
</feature>
<dbReference type="AlphaFoldDB" id="D3FCL1"/>
<proteinExistence type="inferred from homology"/>
<evidence type="ECO:0000256" key="4">
    <source>
        <dbReference type="ARBA" id="ARBA00022692"/>
    </source>
</evidence>
<feature type="transmembrane region" description="Helical" evidence="7">
    <location>
        <begin position="181"/>
        <end position="202"/>
    </location>
</feature>
<dbReference type="InterPro" id="IPR032816">
    <property type="entry name" value="VTT_dom"/>
</dbReference>
<feature type="transmembrane region" description="Helical" evidence="7">
    <location>
        <begin position="32"/>
        <end position="54"/>
    </location>
</feature>
<dbReference type="Proteomes" id="UP000008229">
    <property type="component" value="Chromosome"/>
</dbReference>
<accession>D3FCL1</accession>
<feature type="region of interest" description="Disordered" evidence="8">
    <location>
        <begin position="1"/>
        <end position="21"/>
    </location>
</feature>
<feature type="transmembrane region" description="Helical" evidence="7">
    <location>
        <begin position="74"/>
        <end position="102"/>
    </location>
</feature>
<comment type="similarity">
    <text evidence="2 7">Belongs to the TVP38/TMEM64 family.</text>
</comment>
<keyword evidence="4 7" id="KW-0812">Transmembrane</keyword>
<sequence>MGRGLLRPEGSGVSNDGSEGVRDRPRRAQLVALARLLGLGAFVVALFVVAASVFGLSSEGVRDAVDGVGPLAPLVFVVVSAGLTVACVPGPLLAGASGLLFGTALGTPTAIVAATLGATAAAFISRRFGASALDDLSGRRITALQDWIAARGFLAVLYARILPAVPYSLVNYAAGLTRVPLAVFALATAIGCAPRAFAYVALGGSLDDLGSPEAIVAFSVLVAMALVGLLFAARDVRTARRRA</sequence>
<gene>
    <name evidence="10" type="ordered locus">Cwoe_1052</name>
</gene>
<dbReference type="KEGG" id="cwo:Cwoe_1052"/>
<dbReference type="Pfam" id="PF09335">
    <property type="entry name" value="VTT_dom"/>
    <property type="match status" value="1"/>
</dbReference>
<reference evidence="10 11" key="1">
    <citation type="journal article" date="2010" name="Stand. Genomic Sci.">
        <title>Complete genome sequence of Conexibacter woesei type strain (ID131577).</title>
        <authorList>
            <person name="Pukall R."/>
            <person name="Lapidus A."/>
            <person name="Glavina Del Rio T."/>
            <person name="Copeland A."/>
            <person name="Tice H."/>
            <person name="Cheng J.-F."/>
            <person name="Lucas S."/>
            <person name="Chen F."/>
            <person name="Nolan M."/>
            <person name="Bruce D."/>
            <person name="Goodwin L."/>
            <person name="Pitluck S."/>
            <person name="Mavromatis K."/>
            <person name="Ivanova N."/>
            <person name="Ovchinnikova G."/>
            <person name="Pati A."/>
            <person name="Chen A."/>
            <person name="Palaniappan K."/>
            <person name="Land M."/>
            <person name="Hauser L."/>
            <person name="Chang Y.-J."/>
            <person name="Jeffries C.D."/>
            <person name="Chain P."/>
            <person name="Meincke L."/>
            <person name="Sims D."/>
            <person name="Brettin T."/>
            <person name="Detter J.C."/>
            <person name="Rohde M."/>
            <person name="Goeker M."/>
            <person name="Bristow J."/>
            <person name="Eisen J.A."/>
            <person name="Markowitz V."/>
            <person name="Kyrpides N.C."/>
            <person name="Klenk H.-P."/>
            <person name="Hugenholtz P."/>
        </authorList>
    </citation>
    <scope>NUCLEOTIDE SEQUENCE [LARGE SCALE GENOMIC DNA]</scope>
    <source>
        <strain evidence="11">DSM 14684 / CIP 108061 / JCM 11494 / NBRC 100937 / ID131577</strain>
    </source>
</reference>
<evidence type="ECO:0000256" key="5">
    <source>
        <dbReference type="ARBA" id="ARBA00022989"/>
    </source>
</evidence>
<evidence type="ECO:0000256" key="6">
    <source>
        <dbReference type="ARBA" id="ARBA00023136"/>
    </source>
</evidence>
<keyword evidence="5 7" id="KW-1133">Transmembrane helix</keyword>
<dbReference type="HOGENOM" id="CLU_038944_4_2_11"/>
<reference evidence="11" key="2">
    <citation type="submission" date="2010-01" db="EMBL/GenBank/DDBJ databases">
        <title>The complete genome of Conexibacter woesei DSM 14684.</title>
        <authorList>
            <consortium name="US DOE Joint Genome Institute (JGI-PGF)"/>
            <person name="Lucas S."/>
            <person name="Copeland A."/>
            <person name="Lapidus A."/>
            <person name="Glavina del Rio T."/>
            <person name="Dalin E."/>
            <person name="Tice H."/>
            <person name="Bruce D."/>
            <person name="Goodwin L."/>
            <person name="Pitluck S."/>
            <person name="Kyrpides N."/>
            <person name="Mavromatis K."/>
            <person name="Ivanova N."/>
            <person name="Mikhailova N."/>
            <person name="Chertkov O."/>
            <person name="Brettin T."/>
            <person name="Detter J.C."/>
            <person name="Han C."/>
            <person name="Larimer F."/>
            <person name="Land M."/>
            <person name="Hauser L."/>
            <person name="Markowitz V."/>
            <person name="Cheng J.-F."/>
            <person name="Hugenholtz P."/>
            <person name="Woyke T."/>
            <person name="Wu D."/>
            <person name="Pukall R."/>
            <person name="Steenblock K."/>
            <person name="Schneider S."/>
            <person name="Klenk H.-P."/>
            <person name="Eisen J.A."/>
        </authorList>
    </citation>
    <scope>NUCLEOTIDE SEQUENCE [LARGE SCALE GENOMIC DNA]</scope>
    <source>
        <strain evidence="11">DSM 14684 / CIP 108061 / JCM 11494 / NBRC 100937 / ID131577</strain>
    </source>
</reference>
<organism evidence="10 11">
    <name type="scientific">Conexibacter woesei (strain DSM 14684 / CCUG 47730 / CIP 108061 / JCM 11494 / NBRC 100937 / ID131577)</name>
    <dbReference type="NCBI Taxonomy" id="469383"/>
    <lineage>
        <taxon>Bacteria</taxon>
        <taxon>Bacillati</taxon>
        <taxon>Actinomycetota</taxon>
        <taxon>Thermoleophilia</taxon>
        <taxon>Solirubrobacterales</taxon>
        <taxon>Conexibacteraceae</taxon>
        <taxon>Conexibacter</taxon>
    </lineage>
</organism>
<evidence type="ECO:0000256" key="7">
    <source>
        <dbReference type="RuleBase" id="RU366058"/>
    </source>
</evidence>
<feature type="domain" description="VTT" evidence="9">
    <location>
        <begin position="88"/>
        <end position="203"/>
    </location>
</feature>
<evidence type="ECO:0000256" key="8">
    <source>
        <dbReference type="SAM" id="MobiDB-lite"/>
    </source>
</evidence>
<dbReference type="STRING" id="469383.Cwoe_1052"/>
<name>D3FCL1_CONWI</name>
<feature type="transmembrane region" description="Helical" evidence="7">
    <location>
        <begin position="109"/>
        <end position="128"/>
    </location>
</feature>
<evidence type="ECO:0000256" key="3">
    <source>
        <dbReference type="ARBA" id="ARBA00022475"/>
    </source>
</evidence>
<comment type="subcellular location">
    <subcellularLocation>
        <location evidence="1 7">Cell membrane</location>
        <topology evidence="1 7">Multi-pass membrane protein</topology>
    </subcellularLocation>
</comment>
<evidence type="ECO:0000313" key="10">
    <source>
        <dbReference type="EMBL" id="ADB49484.1"/>
    </source>
</evidence>
<dbReference type="eggNOG" id="COG0398">
    <property type="taxonomic scope" value="Bacteria"/>
</dbReference>
<dbReference type="EMBL" id="CP001854">
    <property type="protein sequence ID" value="ADB49484.1"/>
    <property type="molecule type" value="Genomic_DNA"/>
</dbReference>
<evidence type="ECO:0000256" key="2">
    <source>
        <dbReference type="ARBA" id="ARBA00008640"/>
    </source>
</evidence>
<feature type="transmembrane region" description="Helical" evidence="7">
    <location>
        <begin position="148"/>
        <end position="169"/>
    </location>
</feature>
<keyword evidence="6 7" id="KW-0472">Membrane</keyword>